<dbReference type="AlphaFoldDB" id="A0AAE3H7T9"/>
<reference evidence="1 2" key="1">
    <citation type="submission" date="2018-11" db="EMBL/GenBank/DDBJ databases">
        <title>Novel bacteria species description.</title>
        <authorList>
            <person name="Han J.-H."/>
        </authorList>
    </citation>
    <scope>NUCLEOTIDE SEQUENCE [LARGE SCALE GENOMIC DNA]</scope>
    <source>
        <strain evidence="1 2">KCTC23259</strain>
    </source>
</reference>
<evidence type="ECO:0000313" key="2">
    <source>
        <dbReference type="Proteomes" id="UP001204144"/>
    </source>
</evidence>
<organism evidence="1 2">
    <name type="scientific">Lacihabitans soyangensis</name>
    <dbReference type="NCBI Taxonomy" id="869394"/>
    <lineage>
        <taxon>Bacteria</taxon>
        <taxon>Pseudomonadati</taxon>
        <taxon>Bacteroidota</taxon>
        <taxon>Cytophagia</taxon>
        <taxon>Cytophagales</taxon>
        <taxon>Leadbetterellaceae</taxon>
        <taxon>Lacihabitans</taxon>
    </lineage>
</organism>
<dbReference type="EMBL" id="RJUF01000192">
    <property type="protein sequence ID" value="MCP9765800.1"/>
    <property type="molecule type" value="Genomic_DNA"/>
</dbReference>
<name>A0AAE3H7T9_9BACT</name>
<comment type="caution">
    <text evidence="1">The sequence shown here is derived from an EMBL/GenBank/DDBJ whole genome shotgun (WGS) entry which is preliminary data.</text>
</comment>
<proteinExistence type="predicted"/>
<sequence>MEDKRLKNGGHFPNEFQTLLLKAALYNRSEAFSIFLKWLNIAGLNALDPNSSSFVSDFMDKLDLGSQRLMPLVIENLGTESHPYFPKFIGYRKNLWVRNQRIFLAAKELLKRLNYEGIPTLIIKGLSLANVYYPRNETRPMNDGDILIPYEYKSKLLNIMKIQNHTYKLGNYENDMLEFVHASHFFQNEKDDIDIHWNIFTEYSQNPKSSIFAWQGALTFNWDGIITKKLNPTHEFFLSMTHGRHFGYIPPIRWVTDCVMILKKVNGELDWTEFIRLSNMYNFRPFIKKALPYLKDNFWQAIPDKVMNEIADIVPTKDEILYDKLSTMDIRKFGGISLIYFGTKRFIVQHRLFLNEKPFFLYLFKWYKQRFKSEIKKMINK</sequence>
<evidence type="ECO:0008006" key="3">
    <source>
        <dbReference type="Google" id="ProtNLM"/>
    </source>
</evidence>
<evidence type="ECO:0000313" key="1">
    <source>
        <dbReference type="EMBL" id="MCP9765800.1"/>
    </source>
</evidence>
<protein>
    <recommendedName>
        <fullName evidence="3">Nucleotidyltransferase family protein</fullName>
    </recommendedName>
</protein>
<gene>
    <name evidence="1" type="ORF">EGI31_22930</name>
</gene>
<accession>A0AAE3H7T9</accession>
<keyword evidence="2" id="KW-1185">Reference proteome</keyword>
<dbReference type="Pfam" id="PF14907">
    <property type="entry name" value="NTP_transf_5"/>
    <property type="match status" value="1"/>
</dbReference>
<dbReference type="Proteomes" id="UP001204144">
    <property type="component" value="Unassembled WGS sequence"/>
</dbReference>
<dbReference type="InterPro" id="IPR039498">
    <property type="entry name" value="NTP_transf_5"/>
</dbReference>
<dbReference type="RefSeq" id="WP_255039505.1">
    <property type="nucleotide sequence ID" value="NZ_RJUF01000192.1"/>
</dbReference>